<reference evidence="6 7" key="1">
    <citation type="journal article" date="2020" name="Microorganisms">
        <title>Reliable Identification of Environmental Pseudomonas Isolates Using the rpoD Gene.</title>
        <authorList>
            <consortium name="The Broad Institute Genome Sequencing Platform"/>
            <person name="Girard L."/>
            <person name="Lood C."/>
            <person name="Rokni-Zadeh H."/>
            <person name="van Noort V."/>
            <person name="Lavigne R."/>
            <person name="De Mot R."/>
        </authorList>
    </citation>
    <scope>NUCLEOTIDE SEQUENCE [LARGE SCALE GENOMIC DNA]</scope>
    <source>
        <strain evidence="6 7">RW8P3</strain>
    </source>
</reference>
<dbReference type="RefSeq" id="WP_186680231.1">
    <property type="nucleotide sequence ID" value="NZ_CP077093.1"/>
</dbReference>
<evidence type="ECO:0000259" key="5">
    <source>
        <dbReference type="Pfam" id="PF00171"/>
    </source>
</evidence>
<name>A0A9E6PPW6_9PSED</name>
<feature type="active site" evidence="3">
    <location>
        <position position="252"/>
    </location>
</feature>
<dbReference type="InterPro" id="IPR015590">
    <property type="entry name" value="Aldehyde_DH_dom"/>
</dbReference>
<dbReference type="SUPFAM" id="SSF53720">
    <property type="entry name" value="ALDH-like"/>
    <property type="match status" value="1"/>
</dbReference>
<proteinExistence type="inferred from homology"/>
<organism evidence="6 7">
    <name type="scientific">Pseudomonas vanderleydeniana</name>
    <dbReference type="NCBI Taxonomy" id="2745495"/>
    <lineage>
        <taxon>Bacteria</taxon>
        <taxon>Pseudomonadati</taxon>
        <taxon>Pseudomonadota</taxon>
        <taxon>Gammaproteobacteria</taxon>
        <taxon>Pseudomonadales</taxon>
        <taxon>Pseudomonadaceae</taxon>
        <taxon>Pseudomonas</taxon>
    </lineage>
</organism>
<evidence type="ECO:0000256" key="4">
    <source>
        <dbReference type="RuleBase" id="RU003345"/>
    </source>
</evidence>
<accession>A0A9E6PPW6</accession>
<dbReference type="EMBL" id="CP077093">
    <property type="protein sequence ID" value="QXI30922.1"/>
    <property type="molecule type" value="Genomic_DNA"/>
</dbReference>
<keyword evidence="2 4" id="KW-0560">Oxidoreductase</keyword>
<dbReference type="InterPro" id="IPR016162">
    <property type="entry name" value="Ald_DH_N"/>
</dbReference>
<feature type="domain" description="Aldehyde dehydrogenase" evidence="5">
    <location>
        <begin position="16"/>
        <end position="478"/>
    </location>
</feature>
<dbReference type="Gene3D" id="3.40.309.10">
    <property type="entry name" value="Aldehyde Dehydrogenase, Chain A, domain 2"/>
    <property type="match status" value="1"/>
</dbReference>
<dbReference type="InterPro" id="IPR016161">
    <property type="entry name" value="Ald_DH/histidinol_DH"/>
</dbReference>
<evidence type="ECO:0000313" key="6">
    <source>
        <dbReference type="EMBL" id="QXI30922.1"/>
    </source>
</evidence>
<reference evidence="6 7" key="2">
    <citation type="journal article" date="2021" name="Microorganisms">
        <title>The Ever-Expanding Pseudomonas Genus: Description of 43 New Species and Partition of the Pseudomonas putida Group.</title>
        <authorList>
            <person name="Girard L."/>
            <person name="Lood C."/>
            <person name="Hofte M."/>
            <person name="Vandamme P."/>
            <person name="Rokni-Zadeh H."/>
            <person name="van Noort V."/>
            <person name="Lavigne R."/>
            <person name="De Mot R."/>
        </authorList>
    </citation>
    <scope>NUCLEOTIDE SEQUENCE [LARGE SCALE GENOMIC DNA]</scope>
    <source>
        <strain evidence="6 7">RW8P3</strain>
    </source>
</reference>
<comment type="similarity">
    <text evidence="1 4">Belongs to the aldehyde dehydrogenase family.</text>
</comment>
<dbReference type="FunFam" id="3.40.309.10:FF:000012">
    <property type="entry name" value="Betaine aldehyde dehydrogenase"/>
    <property type="match status" value="1"/>
</dbReference>
<dbReference type="GO" id="GO:0016620">
    <property type="term" value="F:oxidoreductase activity, acting on the aldehyde or oxo group of donors, NAD or NADP as acceptor"/>
    <property type="evidence" value="ECO:0007669"/>
    <property type="project" value="InterPro"/>
</dbReference>
<evidence type="ECO:0000313" key="7">
    <source>
        <dbReference type="Proteomes" id="UP000634530"/>
    </source>
</evidence>
<keyword evidence="7" id="KW-1185">Reference proteome</keyword>
<dbReference type="Proteomes" id="UP000634530">
    <property type="component" value="Chromosome"/>
</dbReference>
<protein>
    <submittedName>
        <fullName evidence="6">Aldehyde dehydrogenase family protein</fullName>
    </submittedName>
</protein>
<sequence length="495" mass="52918">MSVRQYNHWINGAEYVPASAQYLERTSPAHGELLAKFAAGTAADVDAAVKIASDLHKSGAWSSVPGSERGKILNAFADLIVRDADRLALIEAEEVGKPITYAKGEVLWSAELTRYAASLAWNIQGEAYTHAGEDKLGLVTREARGVVGMIVPWNFPMVCLFQKLPYALAAGCPVVIKPSELTSGTALEIARLAAEAGLPAGVLNVVTGTGSQVGERLTRHPEVSTVSFTGSTRVGKQIAASAATDLTRVALELGGKAANVVFADADLDAALDGVLFGVILNQGEECVAGTRLLIEESVADEFVAKLVERAKKVVIGLPLDEKVQIGALIHGQHLESVLNYIEIAKQEGAKLVYGGERITANGLDKGFFVGPTIFTEVKPEHRIFREEIFGPVLSVTTFQTTEQAIALANDTEYGLGNGLWTKDVDKAIQVSRKLQSGTVFVNTFLETLPQLPFGGFKQSGYGRENGVDSLNEYLEVKSTFIKLGQRAPVLPNTVA</sequence>
<dbReference type="FunFam" id="3.40.605.10:FF:000007">
    <property type="entry name" value="NAD/NADP-dependent betaine aldehyde dehydrogenase"/>
    <property type="match status" value="1"/>
</dbReference>
<dbReference type="Pfam" id="PF00171">
    <property type="entry name" value="Aldedh"/>
    <property type="match status" value="1"/>
</dbReference>
<dbReference type="PROSITE" id="PS00687">
    <property type="entry name" value="ALDEHYDE_DEHYDR_GLU"/>
    <property type="match status" value="1"/>
</dbReference>
<dbReference type="AlphaFoldDB" id="A0A9E6PPW6"/>
<gene>
    <name evidence="6" type="ORF">HU752_013680</name>
</gene>
<dbReference type="Gene3D" id="3.40.605.10">
    <property type="entry name" value="Aldehyde Dehydrogenase, Chain A, domain 1"/>
    <property type="match status" value="1"/>
</dbReference>
<dbReference type="FunFam" id="3.40.605.10:FF:000026">
    <property type="entry name" value="Aldehyde dehydrogenase, putative"/>
    <property type="match status" value="1"/>
</dbReference>
<evidence type="ECO:0000256" key="3">
    <source>
        <dbReference type="PROSITE-ProRule" id="PRU10007"/>
    </source>
</evidence>
<evidence type="ECO:0000256" key="1">
    <source>
        <dbReference type="ARBA" id="ARBA00009986"/>
    </source>
</evidence>
<dbReference type="InterPro" id="IPR016163">
    <property type="entry name" value="Ald_DH_C"/>
</dbReference>
<dbReference type="PANTHER" id="PTHR11699">
    <property type="entry name" value="ALDEHYDE DEHYDROGENASE-RELATED"/>
    <property type="match status" value="1"/>
</dbReference>
<dbReference type="InterPro" id="IPR029510">
    <property type="entry name" value="Ald_DH_CS_GLU"/>
</dbReference>
<dbReference type="KEGG" id="pvw:HU752_013680"/>
<evidence type="ECO:0000256" key="2">
    <source>
        <dbReference type="ARBA" id="ARBA00023002"/>
    </source>
</evidence>